<protein>
    <submittedName>
        <fullName evidence="1">Unnamed protein product</fullName>
    </submittedName>
</protein>
<dbReference type="EMBL" id="BSXS01002539">
    <property type="protein sequence ID" value="GME79302.1"/>
    <property type="molecule type" value="Genomic_DNA"/>
</dbReference>
<gene>
    <name evidence="1" type="ORF">Amon02_000387000</name>
</gene>
<evidence type="ECO:0000313" key="1">
    <source>
        <dbReference type="EMBL" id="GME79302.1"/>
    </source>
</evidence>
<organism evidence="1 2">
    <name type="scientific">Ambrosiozyma monospora</name>
    <name type="common">Yeast</name>
    <name type="synonym">Endomycopsis monosporus</name>
    <dbReference type="NCBI Taxonomy" id="43982"/>
    <lineage>
        <taxon>Eukaryota</taxon>
        <taxon>Fungi</taxon>
        <taxon>Dikarya</taxon>
        <taxon>Ascomycota</taxon>
        <taxon>Saccharomycotina</taxon>
        <taxon>Pichiomycetes</taxon>
        <taxon>Pichiales</taxon>
        <taxon>Pichiaceae</taxon>
        <taxon>Ambrosiozyma</taxon>
    </lineage>
</organism>
<evidence type="ECO:0000313" key="2">
    <source>
        <dbReference type="Proteomes" id="UP001165064"/>
    </source>
</evidence>
<proteinExistence type="predicted"/>
<keyword evidence="2" id="KW-1185">Reference proteome</keyword>
<sequence>MVDLKEFDKPNFQNSTPRLDKPSGYLVNKARKDDVNGYSNLRKSLKSATVYIGGLSFNTTEEQLFELFSKVGEVDQIKMGLDKLKLTPTGFCFIIFKNPQSALNATKFLNKMKINGKPMDVDLDPGFEEGRQFGRGLDGGQRVHHTQRNNYGGGYRRGGYRNNNYGGGYRRGGGYRGRGRGGYRERNNNNRFRQYDQDQQQQPQFQQPNDFGAPPQQYQQPQQSFYMPPGIQQSSFNPVIPPYQQQPPQQQYGGDLYSAPPPRNDFQYGQQQPPQQFNNGQGSGRYIHPSRQQQVSFDEYNPSDPYGRNGGAGDPPHMFNGGGDLPPHMQQ</sequence>
<accession>A0ACB5T1I9</accession>
<reference evidence="1" key="1">
    <citation type="submission" date="2023-04" db="EMBL/GenBank/DDBJ databases">
        <title>Ambrosiozyma monospora NBRC 10751.</title>
        <authorList>
            <person name="Ichikawa N."/>
            <person name="Sato H."/>
            <person name="Tonouchi N."/>
        </authorList>
    </citation>
    <scope>NUCLEOTIDE SEQUENCE</scope>
    <source>
        <strain evidence="1">NBRC 10751</strain>
    </source>
</reference>
<comment type="caution">
    <text evidence="1">The sequence shown here is derived from an EMBL/GenBank/DDBJ whole genome shotgun (WGS) entry which is preliminary data.</text>
</comment>
<name>A0ACB5T1I9_AMBMO</name>
<dbReference type="Proteomes" id="UP001165064">
    <property type="component" value="Unassembled WGS sequence"/>
</dbReference>